<dbReference type="AlphaFoldDB" id="A0A699J8W9"/>
<protein>
    <recommendedName>
        <fullName evidence="2">Synaptobrevin, longin-like domain protein</fullName>
    </recommendedName>
</protein>
<reference evidence="1" key="1">
    <citation type="journal article" date="2019" name="Sci. Rep.">
        <title>Draft genome of Tanacetum cinerariifolium, the natural source of mosquito coil.</title>
        <authorList>
            <person name="Yamashiro T."/>
            <person name="Shiraishi A."/>
            <person name="Satake H."/>
            <person name="Nakayama K."/>
        </authorList>
    </citation>
    <scope>NUCLEOTIDE SEQUENCE</scope>
</reference>
<proteinExistence type="predicted"/>
<sequence>MAPLTFAATHDMVAYLCKSDATTIKKVNDVVQLRALIDGKKVVVSEDVIRRDLHFDDADGVECLPNEDIFTKLSRMGRKFNFLKYIFDSMLRNVDSPSKFLMYPYFLQVVMDNQADDMTSHNTRYTSLALTQKVFANMRRVGKGFLGVETPLFALMLVQPQQAEEEEVAVANLEQDKHTQALEILKLKKKVKKLKKKKRSKHSWRMHLNRGEIEAIDVDEEITLVDMEKDKEVVTMGAEPQGRLDQKEVNAASKGVSAAEPTVFDDEEVTITMDQTLIKLKTEKAKLLDEQIAQKLYDEEVQKVAARDKQEKDDLERN</sequence>
<organism evidence="1">
    <name type="scientific">Tanacetum cinerariifolium</name>
    <name type="common">Dalmatian daisy</name>
    <name type="synonym">Chrysanthemum cinerariifolium</name>
    <dbReference type="NCBI Taxonomy" id="118510"/>
    <lineage>
        <taxon>Eukaryota</taxon>
        <taxon>Viridiplantae</taxon>
        <taxon>Streptophyta</taxon>
        <taxon>Embryophyta</taxon>
        <taxon>Tracheophyta</taxon>
        <taxon>Spermatophyta</taxon>
        <taxon>Magnoliopsida</taxon>
        <taxon>eudicotyledons</taxon>
        <taxon>Gunneridae</taxon>
        <taxon>Pentapetalae</taxon>
        <taxon>asterids</taxon>
        <taxon>campanulids</taxon>
        <taxon>Asterales</taxon>
        <taxon>Asteraceae</taxon>
        <taxon>Asteroideae</taxon>
        <taxon>Anthemideae</taxon>
        <taxon>Anthemidinae</taxon>
        <taxon>Tanacetum</taxon>
    </lineage>
</organism>
<dbReference type="EMBL" id="BKCJ010385923">
    <property type="protein sequence ID" value="GFA20915.1"/>
    <property type="molecule type" value="Genomic_DNA"/>
</dbReference>
<comment type="caution">
    <text evidence="1">The sequence shown here is derived from an EMBL/GenBank/DDBJ whole genome shotgun (WGS) entry which is preliminary data.</text>
</comment>
<accession>A0A699J8W9</accession>
<evidence type="ECO:0008006" key="2">
    <source>
        <dbReference type="Google" id="ProtNLM"/>
    </source>
</evidence>
<gene>
    <name evidence="1" type="ORF">Tci_592887</name>
</gene>
<evidence type="ECO:0000313" key="1">
    <source>
        <dbReference type="EMBL" id="GFA20915.1"/>
    </source>
</evidence>
<name>A0A699J8W9_TANCI</name>